<evidence type="ECO:0000256" key="1">
    <source>
        <dbReference type="SAM" id="MobiDB-lite"/>
    </source>
</evidence>
<gene>
    <name evidence="2" type="ORF">BKA67DRAFT_695885</name>
</gene>
<feature type="compositionally biased region" description="Low complexity" evidence="1">
    <location>
        <begin position="578"/>
        <end position="589"/>
    </location>
</feature>
<proteinExistence type="predicted"/>
<name>A0A9P8RM76_9PEZI</name>
<feature type="compositionally biased region" description="Basic and acidic residues" evidence="1">
    <location>
        <begin position="885"/>
        <end position="901"/>
    </location>
</feature>
<keyword evidence="3" id="KW-1185">Reference proteome</keyword>
<protein>
    <submittedName>
        <fullName evidence="2">Uncharacterized protein</fullName>
    </submittedName>
</protein>
<feature type="region of interest" description="Disordered" evidence="1">
    <location>
        <begin position="1131"/>
        <end position="1152"/>
    </location>
</feature>
<feature type="compositionally biased region" description="Polar residues" evidence="1">
    <location>
        <begin position="84"/>
        <end position="96"/>
    </location>
</feature>
<feature type="region of interest" description="Disordered" evidence="1">
    <location>
        <begin position="143"/>
        <end position="168"/>
    </location>
</feature>
<organism evidence="2 3">
    <name type="scientific">Truncatella angustata</name>
    <dbReference type="NCBI Taxonomy" id="152316"/>
    <lineage>
        <taxon>Eukaryota</taxon>
        <taxon>Fungi</taxon>
        <taxon>Dikarya</taxon>
        <taxon>Ascomycota</taxon>
        <taxon>Pezizomycotina</taxon>
        <taxon>Sordariomycetes</taxon>
        <taxon>Xylariomycetidae</taxon>
        <taxon>Amphisphaeriales</taxon>
        <taxon>Sporocadaceae</taxon>
        <taxon>Truncatella</taxon>
    </lineage>
</organism>
<sequence length="1152" mass="126722">MQALNCCGDQEAHHNRNSSTAATQLPARPARAKLPKPRLLSQHQSTSVVPFDGTQAPSLMTTPRNQAALDPTVIEVEDSDSDDGNTNPRSSPTSTLGALKTKLIRRLSQKSQSKWRSQQSIGSSEEELARRAELRRLRQKRIQEELETEEEEETKGPPPIATQCRSPSPVLPELPGGGPRENVEFSVCEADDANSDHSSTPAQEMVALALPIITNTATSLRHRSSCPTGAIHSQDNSAPQVENILRDCGSLPEMPVSPQLEPVRSSNVRRSSSIDSWRLSYSAGQLAEYIREGELEAHSNGDVVQATLEQDSLEKAYSPLRGSTTSINNKQLSLSLRNYPREDELVQSRSSLANDAHDGKLLTPELDEDESQFEQSTGIFHNTTHIDQISPLDLWLRVSNTLQSISHSSTRRNSDSVIEDRPDASALGELGSNGRFKIGPCSSSSHRGYESALLRVPGSFATTGRSSGMPSPAFSIPKETEQRGAVSLDVNRGQMVQESLSSRYTTRPSSADLTRPVSSLGFVGPPRILQLSQTTAVNNLEPRGMVAADKSETSSYRTAPIQTLVPTTVISGKENARSSSSLETASETASFKHREAELKSVAKRFAEPRGRRHASSSVASRFREEFDDPLVRHSRKPSLLKWLLPKRGYHRNTLHKLGPFPHGHRNCVGAAVMSRRAVAPGPNQSTSLRKGQHFPTGDKDLKLEETATDLWQRAIRLEADRRDAQQRYQASPRHDHQHFTLEVPQSRDASSRLTTAIPAHARDTSSVYSRSNYDTQSGIQSPKSRSVVGQEDIQLMSTSQETSNRILKEWQHQIQSEVSSAHRAPSFTTHIHASGKSKVMPESWAKWPSHDRTKRNGATGANDCVTPKDYAVSRDTFEAGTNRTTTEKGHSPAGDDEHAPLERQSLTAKLGRSLRDGLAKLLPTRDGLLDEAVISRREGQRIRPGSTGYLEYPELELLPHHGGYQELEALEQTIDYIKRPSVSNETRPRGVSGASSRVPLSSRIAHEIQDLHCGDRPGSPDTGDFIKATTQPPNTPVSKRNASEAISATSQQFGTPMTHVSYEDCVPKHMLEENDSAKSDTKVMVQRSRSAAEHNVAGIPYKYSTWNGRAKSMSIKRMRACGSELERMIASEKGNLGQSSEERTAEIPEIKP</sequence>
<dbReference type="GeneID" id="70138212"/>
<feature type="compositionally biased region" description="Polar residues" evidence="1">
    <location>
        <begin position="494"/>
        <end position="512"/>
    </location>
</feature>
<evidence type="ECO:0000313" key="3">
    <source>
        <dbReference type="Proteomes" id="UP000758603"/>
    </source>
</evidence>
<accession>A0A9P8RM76</accession>
<evidence type="ECO:0000313" key="2">
    <source>
        <dbReference type="EMBL" id="KAH6645945.1"/>
    </source>
</evidence>
<feature type="region of interest" description="Disordered" evidence="1">
    <location>
        <begin position="572"/>
        <end position="593"/>
    </location>
</feature>
<feature type="region of interest" description="Disordered" evidence="1">
    <location>
        <begin position="833"/>
        <end position="901"/>
    </location>
</feature>
<feature type="compositionally biased region" description="Basic and acidic residues" evidence="1">
    <location>
        <begin position="1140"/>
        <end position="1152"/>
    </location>
</feature>
<feature type="compositionally biased region" description="Polar residues" evidence="1">
    <location>
        <begin position="55"/>
        <end position="65"/>
    </location>
</feature>
<dbReference type="EMBL" id="JAGPXC010000010">
    <property type="protein sequence ID" value="KAH6645945.1"/>
    <property type="molecule type" value="Genomic_DNA"/>
</dbReference>
<reference evidence="2" key="1">
    <citation type="journal article" date="2021" name="Nat. Commun.">
        <title>Genetic determinants of endophytism in the Arabidopsis root mycobiome.</title>
        <authorList>
            <person name="Mesny F."/>
            <person name="Miyauchi S."/>
            <person name="Thiergart T."/>
            <person name="Pickel B."/>
            <person name="Atanasova L."/>
            <person name="Karlsson M."/>
            <person name="Huettel B."/>
            <person name="Barry K.W."/>
            <person name="Haridas S."/>
            <person name="Chen C."/>
            <person name="Bauer D."/>
            <person name="Andreopoulos W."/>
            <person name="Pangilinan J."/>
            <person name="LaButti K."/>
            <person name="Riley R."/>
            <person name="Lipzen A."/>
            <person name="Clum A."/>
            <person name="Drula E."/>
            <person name="Henrissat B."/>
            <person name="Kohler A."/>
            <person name="Grigoriev I.V."/>
            <person name="Martin F.M."/>
            <person name="Hacquard S."/>
        </authorList>
    </citation>
    <scope>NUCLEOTIDE SEQUENCE</scope>
    <source>
        <strain evidence="2">MPI-SDFR-AT-0073</strain>
    </source>
</reference>
<dbReference type="AlphaFoldDB" id="A0A9P8RM76"/>
<feature type="region of interest" description="Disordered" evidence="1">
    <location>
        <begin position="405"/>
        <end position="436"/>
    </location>
</feature>
<dbReference type="OrthoDB" id="3437384at2759"/>
<feature type="compositionally biased region" description="Low complexity" evidence="1">
    <location>
        <begin position="109"/>
        <end position="120"/>
    </location>
</feature>
<feature type="region of interest" description="Disordered" evidence="1">
    <location>
        <begin position="1"/>
        <end position="128"/>
    </location>
</feature>
<feature type="region of interest" description="Disordered" evidence="1">
    <location>
        <begin position="679"/>
        <end position="698"/>
    </location>
</feature>
<feature type="region of interest" description="Disordered" evidence="1">
    <location>
        <begin position="460"/>
        <end position="513"/>
    </location>
</feature>
<comment type="caution">
    <text evidence="2">The sequence shown here is derived from an EMBL/GenBank/DDBJ whole genome shotgun (WGS) entry which is preliminary data.</text>
</comment>
<feature type="region of interest" description="Disordered" evidence="1">
    <location>
        <begin position="757"/>
        <end position="788"/>
    </location>
</feature>
<feature type="compositionally biased region" description="Basic and acidic residues" evidence="1">
    <location>
        <begin position="412"/>
        <end position="423"/>
    </location>
</feature>
<dbReference type="Proteomes" id="UP000758603">
    <property type="component" value="Unassembled WGS sequence"/>
</dbReference>
<feature type="compositionally biased region" description="Polar residues" evidence="1">
    <location>
        <begin position="764"/>
        <end position="784"/>
    </location>
</feature>
<feature type="compositionally biased region" description="Polar residues" evidence="1">
    <location>
        <begin position="460"/>
        <end position="469"/>
    </location>
</feature>
<dbReference type="RefSeq" id="XP_045952459.1">
    <property type="nucleotide sequence ID" value="XM_046109321.1"/>
</dbReference>